<feature type="compositionally biased region" description="Polar residues" evidence="1">
    <location>
        <begin position="297"/>
        <end position="312"/>
    </location>
</feature>
<feature type="region of interest" description="Disordered" evidence="1">
    <location>
        <begin position="587"/>
        <end position="612"/>
    </location>
</feature>
<feature type="compositionally biased region" description="Low complexity" evidence="1">
    <location>
        <begin position="406"/>
        <end position="417"/>
    </location>
</feature>
<evidence type="ECO:0000259" key="2">
    <source>
        <dbReference type="Pfam" id="PF10390"/>
    </source>
</evidence>
<feature type="compositionally biased region" description="Low complexity" evidence="1">
    <location>
        <begin position="373"/>
        <end position="387"/>
    </location>
</feature>
<feature type="region of interest" description="Disordered" evidence="1">
    <location>
        <begin position="95"/>
        <end position="149"/>
    </location>
</feature>
<feature type="compositionally biased region" description="Basic and acidic residues" evidence="1">
    <location>
        <begin position="107"/>
        <end position="124"/>
    </location>
</feature>
<reference evidence="3" key="1">
    <citation type="submission" date="2021-11" db="EMBL/GenBank/DDBJ databases">
        <authorList>
            <person name="Herlambang A."/>
            <person name="Guo Y."/>
            <person name="Takashima Y."/>
            <person name="Nishizawa T."/>
        </authorList>
    </citation>
    <scope>NUCLEOTIDE SEQUENCE</scope>
    <source>
        <strain evidence="3">E1425</strain>
    </source>
</reference>
<accession>A0A9P3HFE4</accession>
<keyword evidence="4" id="KW-1185">Reference proteome</keyword>
<dbReference type="InterPro" id="IPR036390">
    <property type="entry name" value="WH_DNA-bd_sf"/>
</dbReference>
<dbReference type="SUPFAM" id="SSF46785">
    <property type="entry name" value="Winged helix' DNA-binding domain"/>
    <property type="match status" value="1"/>
</dbReference>
<feature type="region of interest" description="Disordered" evidence="1">
    <location>
        <begin position="265"/>
        <end position="446"/>
    </location>
</feature>
<dbReference type="Gene3D" id="1.10.10.2670">
    <property type="entry name" value="E3 ubiquitin-protein ligase"/>
    <property type="match status" value="1"/>
</dbReference>
<evidence type="ECO:0000256" key="1">
    <source>
        <dbReference type="SAM" id="MobiDB-lite"/>
    </source>
</evidence>
<organism evidence="3 4">
    <name type="scientific">Entomortierella parvispora</name>
    <dbReference type="NCBI Taxonomy" id="205924"/>
    <lineage>
        <taxon>Eukaryota</taxon>
        <taxon>Fungi</taxon>
        <taxon>Fungi incertae sedis</taxon>
        <taxon>Mucoromycota</taxon>
        <taxon>Mortierellomycotina</taxon>
        <taxon>Mortierellomycetes</taxon>
        <taxon>Mortierellales</taxon>
        <taxon>Mortierellaceae</taxon>
        <taxon>Entomortierella</taxon>
    </lineage>
</organism>
<dbReference type="Pfam" id="PF10390">
    <property type="entry name" value="ELL"/>
    <property type="match status" value="1"/>
</dbReference>
<dbReference type="InterPro" id="IPR042065">
    <property type="entry name" value="E3_ELL-like"/>
</dbReference>
<comment type="caution">
    <text evidence="3">The sequence shown here is derived from an EMBL/GenBank/DDBJ whole genome shotgun (WGS) entry which is preliminary data.</text>
</comment>
<name>A0A9P3HFE4_9FUNG</name>
<evidence type="ECO:0000313" key="3">
    <source>
        <dbReference type="EMBL" id="GJJ75586.1"/>
    </source>
</evidence>
<protein>
    <recommendedName>
        <fullName evidence="2">RNA polymerase II elongation factor ELL N-terminal domain-containing protein</fullName>
    </recommendedName>
</protein>
<proteinExistence type="predicted"/>
<feature type="compositionally biased region" description="Low complexity" evidence="1">
    <location>
        <begin position="594"/>
        <end position="606"/>
    </location>
</feature>
<dbReference type="GO" id="GO:0008023">
    <property type="term" value="C:transcription elongation factor complex"/>
    <property type="evidence" value="ECO:0007669"/>
    <property type="project" value="InterPro"/>
</dbReference>
<sequence length="612" mass="66301">MPFNHNDHFVVNAATPARRQIIEFKLSEEVLEEIMSGRQSLQLDMGQSKFMVGQNLYDFSQQAQDMGNMEVYRLSAASKQLDLVGNISSKFTIHKTHDKKGQKKAIKHEPVRTTQRLDPKDLKKGSKPASAQIPVRRPPSPSPSTTVITGTTVPLRTRVVQLLAWNSEGTDEKALNPLRAEKEELQSILSSVATYSRGRYYLKQETYKEVKIYDWKNYSAKQRDAAAKNARAAFDKLGLAPDAPERNILDPDQVKRSPPLVAEGYVVGNMDTTQSRWRSGGGGGSESEGPENGRQPAYNNSLLKPPTGSAQKKVSVRKSPASGASSTLSTKKKSAGTSSKSGAGSSGAGTKASRQAAASILDSVPNHSVRVQSSNTTPSTTTKPTLSGVPAALGAVGSPNLTSRRGSITSNGNGTSSARRGSEAKKASGNGYKIPKVGNGSTISRKPQSPLFTVPAITTQAEYAAVSQQFHTKYKEMKTLKSQIDKKKEEFDRLNGELELAMGVDQDNRLKRRVEQAFGQEVPDRKLLRRSGEPRSGVNVDKATALMTEQYHRQSVRTMVERYKILHYEVDTMKKALWEAGTAQAEKMASLSGSGLSDTSPPTLSSTGGGTG</sequence>
<dbReference type="AlphaFoldDB" id="A0A9P3HFE4"/>
<gene>
    <name evidence="3" type="ORF">EMPS_07944</name>
</gene>
<dbReference type="OrthoDB" id="2587563at2759"/>
<dbReference type="Proteomes" id="UP000827284">
    <property type="component" value="Unassembled WGS sequence"/>
</dbReference>
<reference evidence="3" key="2">
    <citation type="journal article" date="2022" name="Microbiol. Resour. Announc.">
        <title>Whole-Genome Sequence of Entomortierella parvispora E1425, a Mucoromycotan Fungus Associated with Burkholderiaceae-Related Endosymbiotic Bacteria.</title>
        <authorList>
            <person name="Herlambang A."/>
            <person name="Guo Y."/>
            <person name="Takashima Y."/>
            <person name="Narisawa K."/>
            <person name="Ohta H."/>
            <person name="Nishizawa T."/>
        </authorList>
    </citation>
    <scope>NUCLEOTIDE SEQUENCE</scope>
    <source>
        <strain evidence="3">E1425</strain>
    </source>
</reference>
<dbReference type="EMBL" id="BQFW01000011">
    <property type="protein sequence ID" value="GJJ75586.1"/>
    <property type="molecule type" value="Genomic_DNA"/>
</dbReference>
<feature type="compositionally biased region" description="Basic residues" evidence="1">
    <location>
        <begin position="95"/>
        <end position="106"/>
    </location>
</feature>
<dbReference type="GO" id="GO:0006368">
    <property type="term" value="P:transcription elongation by RNA polymerase II"/>
    <property type="evidence" value="ECO:0007669"/>
    <property type="project" value="InterPro"/>
</dbReference>
<dbReference type="InterPro" id="IPR019464">
    <property type="entry name" value="ELL_N"/>
</dbReference>
<evidence type="ECO:0000313" key="4">
    <source>
        <dbReference type="Proteomes" id="UP000827284"/>
    </source>
</evidence>
<feature type="domain" description="RNA polymerase II elongation factor ELL N-terminal" evidence="2">
    <location>
        <begin position="74"/>
        <end position="225"/>
    </location>
</feature>
<feature type="compositionally biased region" description="Low complexity" evidence="1">
    <location>
        <begin position="321"/>
        <end position="353"/>
    </location>
</feature>